<name>A0A518FJD0_9PLAN</name>
<dbReference type="AlphaFoldDB" id="A0A518FJD0"/>
<gene>
    <name evidence="2" type="ORF">Pan153_10910</name>
</gene>
<feature type="chain" id="PRO_5021943762" evidence="1">
    <location>
        <begin position="20"/>
        <end position="115"/>
    </location>
</feature>
<evidence type="ECO:0000313" key="2">
    <source>
        <dbReference type="EMBL" id="QDV16462.1"/>
    </source>
</evidence>
<protein>
    <submittedName>
        <fullName evidence="2">Uncharacterized protein</fullName>
    </submittedName>
</protein>
<sequence precursor="true">MKRWSLPLLVMFVMICLFAESLRSAPQDESSQTDSTALLKRIEQLEKRVAQLEKSQQTTIVPARSQVWSQEPARLIPGPRTVPEQWKEKQINGMKYYIVPLSTSKKSTSYGTDSH</sequence>
<reference evidence="2 3" key="1">
    <citation type="submission" date="2019-02" db="EMBL/GenBank/DDBJ databases">
        <title>Deep-cultivation of Planctomycetes and their phenomic and genomic characterization uncovers novel biology.</title>
        <authorList>
            <person name="Wiegand S."/>
            <person name="Jogler M."/>
            <person name="Boedeker C."/>
            <person name="Pinto D."/>
            <person name="Vollmers J."/>
            <person name="Rivas-Marin E."/>
            <person name="Kohn T."/>
            <person name="Peeters S.H."/>
            <person name="Heuer A."/>
            <person name="Rast P."/>
            <person name="Oberbeckmann S."/>
            <person name="Bunk B."/>
            <person name="Jeske O."/>
            <person name="Meyerdierks A."/>
            <person name="Storesund J.E."/>
            <person name="Kallscheuer N."/>
            <person name="Luecker S."/>
            <person name="Lage O.M."/>
            <person name="Pohl T."/>
            <person name="Merkel B.J."/>
            <person name="Hornburger P."/>
            <person name="Mueller R.-W."/>
            <person name="Bruemmer F."/>
            <person name="Labrenz M."/>
            <person name="Spormann A.M."/>
            <person name="Op den Camp H."/>
            <person name="Overmann J."/>
            <person name="Amann R."/>
            <person name="Jetten M.S.M."/>
            <person name="Mascher T."/>
            <person name="Medema M.H."/>
            <person name="Devos D.P."/>
            <person name="Kaster A.-K."/>
            <person name="Ovreas L."/>
            <person name="Rohde M."/>
            <person name="Galperin M.Y."/>
            <person name="Jogler C."/>
        </authorList>
    </citation>
    <scope>NUCLEOTIDE SEQUENCE [LARGE SCALE GENOMIC DNA]</scope>
    <source>
        <strain evidence="2 3">Pan153</strain>
    </source>
</reference>
<accession>A0A518FJD0</accession>
<dbReference type="EMBL" id="CP036317">
    <property type="protein sequence ID" value="QDV16462.1"/>
    <property type="molecule type" value="Genomic_DNA"/>
</dbReference>
<feature type="signal peptide" evidence="1">
    <location>
        <begin position="1"/>
        <end position="19"/>
    </location>
</feature>
<evidence type="ECO:0000313" key="3">
    <source>
        <dbReference type="Proteomes" id="UP000320839"/>
    </source>
</evidence>
<dbReference type="OrthoDB" id="283874at2"/>
<dbReference type="RefSeq" id="WP_145454367.1">
    <property type="nucleotide sequence ID" value="NZ_CP036317.1"/>
</dbReference>
<evidence type="ECO:0000256" key="1">
    <source>
        <dbReference type="SAM" id="SignalP"/>
    </source>
</evidence>
<keyword evidence="1" id="KW-0732">Signal</keyword>
<organism evidence="2 3">
    <name type="scientific">Gimesia panareensis</name>
    <dbReference type="NCBI Taxonomy" id="2527978"/>
    <lineage>
        <taxon>Bacteria</taxon>
        <taxon>Pseudomonadati</taxon>
        <taxon>Planctomycetota</taxon>
        <taxon>Planctomycetia</taxon>
        <taxon>Planctomycetales</taxon>
        <taxon>Planctomycetaceae</taxon>
        <taxon>Gimesia</taxon>
    </lineage>
</organism>
<dbReference type="Proteomes" id="UP000320839">
    <property type="component" value="Chromosome"/>
</dbReference>
<proteinExistence type="predicted"/>